<comment type="cofactor">
    <cofactor evidence="7">
        <name>Mg(2+)</name>
        <dbReference type="ChEBI" id="CHEBI:18420"/>
    </cofactor>
</comment>
<keyword evidence="7" id="KW-0460">Magnesium</keyword>
<dbReference type="EMBL" id="MLCO01000221">
    <property type="protein sequence ID" value="ONG49732.1"/>
    <property type="molecule type" value="Genomic_DNA"/>
</dbReference>
<dbReference type="OrthoDB" id="9783652at2"/>
<comment type="subcellular location">
    <subcellularLocation>
        <location evidence="1">Cell membrane</location>
        <topology evidence="1">Multi-pass membrane protein</topology>
    </subcellularLocation>
</comment>
<dbReference type="Proteomes" id="UP000188879">
    <property type="component" value="Unassembled WGS sequence"/>
</dbReference>
<dbReference type="Pfam" id="PF00953">
    <property type="entry name" value="Glycos_transf_4"/>
    <property type="match status" value="1"/>
</dbReference>
<proteinExistence type="predicted"/>
<keyword evidence="4 8" id="KW-0812">Transmembrane</keyword>
<feature type="binding site" evidence="7">
    <location>
        <position position="217"/>
    </location>
    <ligand>
        <name>Mg(2+)</name>
        <dbReference type="ChEBI" id="CHEBI:18420"/>
    </ligand>
</feature>
<evidence type="ECO:0000256" key="3">
    <source>
        <dbReference type="ARBA" id="ARBA00022679"/>
    </source>
</evidence>
<dbReference type="GO" id="GO:0044038">
    <property type="term" value="P:cell wall macromolecule biosynthetic process"/>
    <property type="evidence" value="ECO:0007669"/>
    <property type="project" value="TreeGrafter"/>
</dbReference>
<comment type="caution">
    <text evidence="9">The sequence shown here is derived from an EMBL/GenBank/DDBJ whole genome shotgun (WGS) entry which is preliminary data.</text>
</comment>
<feature type="transmembrane region" description="Helical" evidence="8">
    <location>
        <begin position="130"/>
        <end position="150"/>
    </location>
</feature>
<keyword evidence="5 8" id="KW-1133">Transmembrane helix</keyword>
<feature type="binding site" evidence="7">
    <location>
        <position position="157"/>
    </location>
    <ligand>
        <name>Mg(2+)</name>
        <dbReference type="ChEBI" id="CHEBI:18420"/>
    </ligand>
</feature>
<gene>
    <name evidence="9" type="ORF">BKE38_20465</name>
</gene>
<keyword evidence="2" id="KW-1003">Cell membrane</keyword>
<evidence type="ECO:0000256" key="7">
    <source>
        <dbReference type="PIRSR" id="PIRSR600715-1"/>
    </source>
</evidence>
<feature type="transmembrane region" description="Helical" evidence="8">
    <location>
        <begin position="319"/>
        <end position="339"/>
    </location>
</feature>
<sequence length="352" mass="37605">MTLLAFLEHFAFAGGLALLSALLVRLMIAYPVLDHPDHRKAHSRPTPKGGGVGIVCAFIVGMVVLYQVAQFARMAEHRFIGVILAAVAIGVVAFLDDLRDFRFVVKLGAQALAALVAIGSGLVVDRLALPWLGVVGLGVIGSLLTLFWIVACTNAVNFMDGLDGLVGGTLLIVCAGLGAIAWQEGGWFIYAACLILGAGIAGFLPFNLNPARIFMGDVGSQFLGFMLAVLGVAAARLDAAQLSFLLVPLLLFALLFDTGFTLLRRAAMGERVSAPHRTHLYQMAQRSGLSARRVAAIHWGFSLFHVALAFAFLRLEPALKPLVILPPLGVQLLWLAYVLRRTRSAGLSWKAA</sequence>
<dbReference type="PANTHER" id="PTHR22926">
    <property type="entry name" value="PHOSPHO-N-ACETYLMURAMOYL-PENTAPEPTIDE-TRANSFERASE"/>
    <property type="match status" value="1"/>
</dbReference>
<dbReference type="GO" id="GO:0005886">
    <property type="term" value="C:plasma membrane"/>
    <property type="evidence" value="ECO:0007669"/>
    <property type="project" value="UniProtKB-SubCell"/>
</dbReference>
<dbReference type="RefSeq" id="WP_076959148.1">
    <property type="nucleotide sequence ID" value="NZ_MLCO01000221.1"/>
</dbReference>
<evidence type="ECO:0000256" key="4">
    <source>
        <dbReference type="ARBA" id="ARBA00022692"/>
    </source>
</evidence>
<dbReference type="GO" id="GO:0071555">
    <property type="term" value="P:cell wall organization"/>
    <property type="evidence" value="ECO:0007669"/>
    <property type="project" value="TreeGrafter"/>
</dbReference>
<evidence type="ECO:0000313" key="9">
    <source>
        <dbReference type="EMBL" id="ONG49732.1"/>
    </source>
</evidence>
<feature type="transmembrane region" description="Helical" evidence="8">
    <location>
        <begin position="162"/>
        <end position="181"/>
    </location>
</feature>
<dbReference type="InterPro" id="IPR000715">
    <property type="entry name" value="Glycosyl_transferase_4"/>
</dbReference>
<keyword evidence="6 8" id="KW-0472">Membrane</keyword>
<feature type="transmembrane region" description="Helical" evidence="8">
    <location>
        <begin position="75"/>
        <end position="95"/>
    </location>
</feature>
<keyword evidence="7" id="KW-0479">Metal-binding</keyword>
<evidence type="ECO:0000256" key="8">
    <source>
        <dbReference type="SAM" id="Phobius"/>
    </source>
</evidence>
<keyword evidence="3 9" id="KW-0808">Transferase</keyword>
<evidence type="ECO:0000256" key="5">
    <source>
        <dbReference type="ARBA" id="ARBA00022989"/>
    </source>
</evidence>
<feature type="transmembrane region" description="Helical" evidence="8">
    <location>
        <begin position="6"/>
        <end position="28"/>
    </location>
</feature>
<feature type="transmembrane region" description="Helical" evidence="8">
    <location>
        <begin position="294"/>
        <end position="313"/>
    </location>
</feature>
<feature type="transmembrane region" description="Helical" evidence="8">
    <location>
        <begin position="243"/>
        <end position="263"/>
    </location>
</feature>
<evidence type="ECO:0000256" key="2">
    <source>
        <dbReference type="ARBA" id="ARBA00022475"/>
    </source>
</evidence>
<protein>
    <submittedName>
        <fullName evidence="9">UDP-phosphate N-acetylglucosaminyl-1-phosphate transferase</fullName>
    </submittedName>
</protein>
<feature type="transmembrane region" description="Helical" evidence="8">
    <location>
        <begin position="218"/>
        <end position="237"/>
    </location>
</feature>
<evidence type="ECO:0000313" key="10">
    <source>
        <dbReference type="Proteomes" id="UP000188879"/>
    </source>
</evidence>
<dbReference type="GO" id="GO:0046872">
    <property type="term" value="F:metal ion binding"/>
    <property type="evidence" value="ECO:0007669"/>
    <property type="project" value="UniProtKB-KW"/>
</dbReference>
<dbReference type="AlphaFoldDB" id="A0A1V2GXT7"/>
<evidence type="ECO:0000256" key="6">
    <source>
        <dbReference type="ARBA" id="ARBA00023136"/>
    </source>
</evidence>
<dbReference type="CDD" id="cd06853">
    <property type="entry name" value="GT_WecA_like"/>
    <property type="match status" value="1"/>
</dbReference>
<organism evidence="9 10">
    <name type="scientific">Teichococcus deserti</name>
    <dbReference type="NCBI Taxonomy" id="1817963"/>
    <lineage>
        <taxon>Bacteria</taxon>
        <taxon>Pseudomonadati</taxon>
        <taxon>Pseudomonadota</taxon>
        <taxon>Alphaproteobacteria</taxon>
        <taxon>Acetobacterales</taxon>
        <taxon>Roseomonadaceae</taxon>
        <taxon>Roseomonas</taxon>
    </lineage>
</organism>
<feature type="transmembrane region" description="Helical" evidence="8">
    <location>
        <begin position="49"/>
        <end position="69"/>
    </location>
</feature>
<keyword evidence="10" id="KW-1185">Reference proteome</keyword>
<dbReference type="GO" id="GO:0016780">
    <property type="term" value="F:phosphotransferase activity, for other substituted phosphate groups"/>
    <property type="evidence" value="ECO:0007669"/>
    <property type="project" value="InterPro"/>
</dbReference>
<dbReference type="GO" id="GO:0009103">
    <property type="term" value="P:lipopolysaccharide biosynthetic process"/>
    <property type="evidence" value="ECO:0007669"/>
    <property type="project" value="TreeGrafter"/>
</dbReference>
<dbReference type="PANTHER" id="PTHR22926:SF3">
    <property type="entry name" value="UNDECAPRENYL-PHOSPHATE ALPHA-N-ACETYLGLUCOSAMINYL 1-PHOSPHATE TRANSFERASE"/>
    <property type="match status" value="1"/>
</dbReference>
<name>A0A1V2GXT7_9PROT</name>
<accession>A0A1V2GXT7</accession>
<feature type="transmembrane region" description="Helical" evidence="8">
    <location>
        <begin position="107"/>
        <end position="124"/>
    </location>
</feature>
<evidence type="ECO:0000256" key="1">
    <source>
        <dbReference type="ARBA" id="ARBA00004651"/>
    </source>
</evidence>
<reference evidence="9 10" key="1">
    <citation type="submission" date="2016-10" db="EMBL/GenBank/DDBJ databases">
        <title>Draft Genome sequence of Roseomonas sp. strain M3.</title>
        <authorList>
            <person name="Subhash Y."/>
            <person name="Lee S."/>
        </authorList>
    </citation>
    <scope>NUCLEOTIDE SEQUENCE [LARGE SCALE GENOMIC DNA]</scope>
    <source>
        <strain evidence="9 10">M3</strain>
    </source>
</reference>
<feature type="transmembrane region" description="Helical" evidence="8">
    <location>
        <begin position="187"/>
        <end position="206"/>
    </location>
</feature>